<name>A0AAN8XUC9_HALRR</name>
<evidence type="ECO:0000313" key="2">
    <source>
        <dbReference type="Proteomes" id="UP001381693"/>
    </source>
</evidence>
<reference evidence="1 2" key="1">
    <citation type="submission" date="2023-11" db="EMBL/GenBank/DDBJ databases">
        <title>Halocaridina rubra genome assembly.</title>
        <authorList>
            <person name="Smith C."/>
        </authorList>
    </citation>
    <scope>NUCLEOTIDE SEQUENCE [LARGE SCALE GENOMIC DNA]</scope>
    <source>
        <strain evidence="1">EP-1</strain>
        <tissue evidence="1">Whole</tissue>
    </source>
</reference>
<organism evidence="1 2">
    <name type="scientific">Halocaridina rubra</name>
    <name type="common">Hawaiian red shrimp</name>
    <dbReference type="NCBI Taxonomy" id="373956"/>
    <lineage>
        <taxon>Eukaryota</taxon>
        <taxon>Metazoa</taxon>
        <taxon>Ecdysozoa</taxon>
        <taxon>Arthropoda</taxon>
        <taxon>Crustacea</taxon>
        <taxon>Multicrustacea</taxon>
        <taxon>Malacostraca</taxon>
        <taxon>Eumalacostraca</taxon>
        <taxon>Eucarida</taxon>
        <taxon>Decapoda</taxon>
        <taxon>Pleocyemata</taxon>
        <taxon>Caridea</taxon>
        <taxon>Atyoidea</taxon>
        <taxon>Atyidae</taxon>
        <taxon>Halocaridina</taxon>
    </lineage>
</organism>
<proteinExistence type="predicted"/>
<keyword evidence="2" id="KW-1185">Reference proteome</keyword>
<sequence>MRQVSFAFRSPTSGSFVRPAKVNAGMALEEAVKGRYQDDTTIESQHTQQLQKTIKARFVEVVGMEKIGRKQSKLDDLENVILDGWNVYGSGPSDLLALLPRVQELNLSNSLLASWESVAQISRQLPRLRFLDVRFTTNGRQYPA</sequence>
<evidence type="ECO:0000313" key="1">
    <source>
        <dbReference type="EMBL" id="KAK7084425.1"/>
    </source>
</evidence>
<dbReference type="EMBL" id="JAXCGZ010002099">
    <property type="protein sequence ID" value="KAK7084425.1"/>
    <property type="molecule type" value="Genomic_DNA"/>
</dbReference>
<dbReference type="SUPFAM" id="SSF52047">
    <property type="entry name" value="RNI-like"/>
    <property type="match status" value="1"/>
</dbReference>
<dbReference type="InterPro" id="IPR036859">
    <property type="entry name" value="CAP-Gly_dom_sf"/>
</dbReference>
<comment type="caution">
    <text evidence="1">The sequence shown here is derived from an EMBL/GenBank/DDBJ whole genome shotgun (WGS) entry which is preliminary data.</text>
</comment>
<accession>A0AAN8XUC9</accession>
<dbReference type="Gene3D" id="3.80.10.10">
    <property type="entry name" value="Ribonuclease Inhibitor"/>
    <property type="match status" value="1"/>
</dbReference>
<dbReference type="SUPFAM" id="SSF74924">
    <property type="entry name" value="Cap-Gly domain"/>
    <property type="match status" value="1"/>
</dbReference>
<gene>
    <name evidence="1" type="ORF">SK128_005012</name>
</gene>
<dbReference type="AlphaFoldDB" id="A0AAN8XUC9"/>
<dbReference type="Proteomes" id="UP001381693">
    <property type="component" value="Unassembled WGS sequence"/>
</dbReference>
<dbReference type="InterPro" id="IPR032675">
    <property type="entry name" value="LRR_dom_sf"/>
</dbReference>
<protein>
    <submittedName>
        <fullName evidence="1">Uncharacterized protein</fullName>
    </submittedName>
</protein>